<keyword evidence="4" id="KW-1015">Disulfide bond</keyword>
<evidence type="ECO:0000256" key="3">
    <source>
        <dbReference type="ARBA" id="ARBA00022699"/>
    </source>
</evidence>
<accession>A0A088BP66</accession>
<dbReference type="Pfam" id="PF07740">
    <property type="entry name" value="Toxin_12"/>
    <property type="match status" value="1"/>
</dbReference>
<evidence type="ECO:0000256" key="1">
    <source>
        <dbReference type="ARBA" id="ARBA00004613"/>
    </source>
</evidence>
<keyword evidence="3" id="KW-0800">Toxin</keyword>
<evidence type="ECO:0000256" key="2">
    <source>
        <dbReference type="ARBA" id="ARBA00022525"/>
    </source>
</evidence>
<evidence type="ECO:0000256" key="5">
    <source>
        <dbReference type="SAM" id="SignalP"/>
    </source>
</evidence>
<evidence type="ECO:0000256" key="4">
    <source>
        <dbReference type="ARBA" id="ARBA00023157"/>
    </source>
</evidence>
<evidence type="ECO:0000313" key="6">
    <source>
        <dbReference type="EMBL" id="AHF45780.1"/>
    </source>
</evidence>
<dbReference type="GO" id="GO:0008200">
    <property type="term" value="F:ion channel inhibitor activity"/>
    <property type="evidence" value="ECO:0007669"/>
    <property type="project" value="InterPro"/>
</dbReference>
<dbReference type="EMBL" id="KC145630">
    <property type="protein sequence ID" value="AHF45779.1"/>
    <property type="molecule type" value="mRNA"/>
</dbReference>
<feature type="chain" id="PRO_5007380500" evidence="5">
    <location>
        <begin position="20"/>
        <end position="65"/>
    </location>
</feature>
<name>A0A088BP66_HETVE</name>
<reference evidence="6" key="1">
    <citation type="submission" date="2012-11" db="EMBL/GenBank/DDBJ databases">
        <authorList>
            <person name="Chen J."/>
            <person name="Li Q."/>
            <person name="He Y."/>
            <person name="Liang H."/>
        </authorList>
    </citation>
    <scope>NUCLEOTIDE SEQUENCE</scope>
</reference>
<dbReference type="AlphaFoldDB" id="A0A088BP66"/>
<keyword evidence="3" id="KW-0528">Neurotoxin</keyword>
<organism evidence="6">
    <name type="scientific">Heteropoda venatoria</name>
    <name type="common">Brown huntsman spider</name>
    <name type="synonym">Aranea venatoria</name>
    <dbReference type="NCBI Taxonomy" id="152925"/>
    <lineage>
        <taxon>Eukaryota</taxon>
        <taxon>Metazoa</taxon>
        <taxon>Ecdysozoa</taxon>
        <taxon>Arthropoda</taxon>
        <taxon>Chelicerata</taxon>
        <taxon>Arachnida</taxon>
        <taxon>Araneae</taxon>
        <taxon>Araneomorphae</taxon>
        <taxon>Entelegynae</taxon>
        <taxon>Dionycha</taxon>
        <taxon>Sparassidae</taxon>
        <taxon>Heteropoda</taxon>
    </lineage>
</organism>
<sequence>MKITILALFLVAFVAVALAENAASDVVQARDCGTIWHYCGTDQSECCEGWKCSRQLCKYVIDWGK</sequence>
<proteinExistence type="evidence at transcript level"/>
<feature type="signal peptide" evidence="5">
    <location>
        <begin position="1"/>
        <end position="19"/>
    </location>
</feature>
<keyword evidence="5" id="KW-0732">Signal</keyword>
<dbReference type="GO" id="GO:0005576">
    <property type="term" value="C:extracellular region"/>
    <property type="evidence" value="ECO:0007669"/>
    <property type="project" value="UniProtKB-SubCell"/>
</dbReference>
<keyword evidence="2" id="KW-0964">Secreted</keyword>
<protein>
    <submittedName>
        <fullName evidence="6">Secretory peptide</fullName>
    </submittedName>
</protein>
<comment type="subcellular location">
    <subcellularLocation>
        <location evidence="1">Secreted</location>
    </subcellularLocation>
</comment>
<dbReference type="InterPro" id="IPR011696">
    <property type="entry name" value="Huwentoxin-1"/>
</dbReference>
<dbReference type="EMBL" id="KC145631">
    <property type="protein sequence ID" value="AHF45780.1"/>
    <property type="molecule type" value="mRNA"/>
</dbReference>